<feature type="region of interest" description="Disordered" evidence="1">
    <location>
        <begin position="87"/>
        <end position="114"/>
    </location>
</feature>
<evidence type="ECO:0000313" key="2">
    <source>
        <dbReference type="Proteomes" id="UP000504603"/>
    </source>
</evidence>
<organism evidence="2 3">
    <name type="scientific">Momordica charantia</name>
    <name type="common">Bitter gourd</name>
    <name type="synonym">Balsam pear</name>
    <dbReference type="NCBI Taxonomy" id="3673"/>
    <lineage>
        <taxon>Eukaryota</taxon>
        <taxon>Viridiplantae</taxon>
        <taxon>Streptophyta</taxon>
        <taxon>Embryophyta</taxon>
        <taxon>Tracheophyta</taxon>
        <taxon>Spermatophyta</taxon>
        <taxon>Magnoliopsida</taxon>
        <taxon>eudicotyledons</taxon>
        <taxon>Gunneridae</taxon>
        <taxon>Pentapetalae</taxon>
        <taxon>rosids</taxon>
        <taxon>fabids</taxon>
        <taxon>Cucurbitales</taxon>
        <taxon>Cucurbitaceae</taxon>
        <taxon>Momordiceae</taxon>
        <taxon>Momordica</taxon>
    </lineage>
</organism>
<accession>A0A6J1DBI3</accession>
<proteinExistence type="predicted"/>
<dbReference type="GeneID" id="111018962"/>
<evidence type="ECO:0000256" key="1">
    <source>
        <dbReference type="SAM" id="MobiDB-lite"/>
    </source>
</evidence>
<keyword evidence="2" id="KW-1185">Reference proteome</keyword>
<feature type="region of interest" description="Disordered" evidence="1">
    <location>
        <begin position="1"/>
        <end position="25"/>
    </location>
</feature>
<feature type="compositionally biased region" description="Polar residues" evidence="1">
    <location>
        <begin position="92"/>
        <end position="114"/>
    </location>
</feature>
<gene>
    <name evidence="3" type="primary">LOC111018962</name>
</gene>
<evidence type="ECO:0000313" key="3">
    <source>
        <dbReference type="RefSeq" id="XP_022150929.1"/>
    </source>
</evidence>
<protein>
    <submittedName>
        <fullName evidence="3">Uncharacterized protein LOC111018962</fullName>
    </submittedName>
</protein>
<sequence>MKQERRTHKPENPITKKRSEEEKFEQWVPKTIHSEEEEEADVSLFLSLLSHGRQIRKLTPFRHHYPPVLMSRRRGTVGEMEQSKINGFWKPKSNTRNGMRVFSQSKLQQPPTLL</sequence>
<dbReference type="KEGG" id="mcha:111018962"/>
<dbReference type="AlphaFoldDB" id="A0A6J1DBI3"/>
<reference evidence="3" key="1">
    <citation type="submission" date="2025-08" db="UniProtKB">
        <authorList>
            <consortium name="RefSeq"/>
        </authorList>
    </citation>
    <scope>IDENTIFICATION</scope>
    <source>
        <strain evidence="3">OHB3-1</strain>
    </source>
</reference>
<dbReference type="RefSeq" id="XP_022150929.1">
    <property type="nucleotide sequence ID" value="XM_022295237.1"/>
</dbReference>
<dbReference type="Proteomes" id="UP000504603">
    <property type="component" value="Unplaced"/>
</dbReference>
<name>A0A6J1DBI3_MOMCH</name>